<name>A0A9N9DYG5_9GLOM</name>
<proteinExistence type="predicted"/>
<gene>
    <name evidence="1" type="ORF">FCALED_LOCUS11153</name>
</gene>
<accession>A0A9N9DYG5</accession>
<reference evidence="1" key="1">
    <citation type="submission" date="2021-06" db="EMBL/GenBank/DDBJ databases">
        <authorList>
            <person name="Kallberg Y."/>
            <person name="Tangrot J."/>
            <person name="Rosling A."/>
        </authorList>
    </citation>
    <scope>NUCLEOTIDE SEQUENCE</scope>
    <source>
        <strain evidence="1">UK204</strain>
    </source>
</reference>
<protein>
    <submittedName>
        <fullName evidence="1">7090_t:CDS:1</fullName>
    </submittedName>
</protein>
<dbReference type="AlphaFoldDB" id="A0A9N9DYG5"/>
<keyword evidence="2" id="KW-1185">Reference proteome</keyword>
<evidence type="ECO:0000313" key="1">
    <source>
        <dbReference type="EMBL" id="CAG8652766.1"/>
    </source>
</evidence>
<sequence>MEVDWDFFLNFPDGTILPTNFFAENNESNTLKDIITPPKSPVHFFELEEIPIELPSQSPNNFNDITYQYNFCVGDSFDDWISAMSIVYQDVTFSANKYNMYLSVFMIKDNYGKFRNVVNALVEDELFNAGIQSTQSVKSFNAIIKKVLNNANSLCDIGKLLIKDMRLNFSIQKFQISQSFTYEGHLISTLNENLDIETASSNFIDESQITLTSLLSVVLLSDGTHLSLYLSDGILTNLDTNLKNSLILTAVEASTDTSYQVICKFQSLYHIQGSDHNEVIQQNTHNTHQ</sequence>
<evidence type="ECO:0000313" key="2">
    <source>
        <dbReference type="Proteomes" id="UP000789570"/>
    </source>
</evidence>
<organism evidence="1 2">
    <name type="scientific">Funneliformis caledonium</name>
    <dbReference type="NCBI Taxonomy" id="1117310"/>
    <lineage>
        <taxon>Eukaryota</taxon>
        <taxon>Fungi</taxon>
        <taxon>Fungi incertae sedis</taxon>
        <taxon>Mucoromycota</taxon>
        <taxon>Glomeromycotina</taxon>
        <taxon>Glomeromycetes</taxon>
        <taxon>Glomerales</taxon>
        <taxon>Glomeraceae</taxon>
        <taxon>Funneliformis</taxon>
    </lineage>
</organism>
<dbReference type="EMBL" id="CAJVPQ010004498">
    <property type="protein sequence ID" value="CAG8652766.1"/>
    <property type="molecule type" value="Genomic_DNA"/>
</dbReference>
<comment type="caution">
    <text evidence="1">The sequence shown here is derived from an EMBL/GenBank/DDBJ whole genome shotgun (WGS) entry which is preliminary data.</text>
</comment>
<dbReference type="OrthoDB" id="2366564at2759"/>
<dbReference type="Proteomes" id="UP000789570">
    <property type="component" value="Unassembled WGS sequence"/>
</dbReference>